<dbReference type="SUPFAM" id="SSF109854">
    <property type="entry name" value="DinB/YfiT-like putative metalloenzymes"/>
    <property type="match status" value="1"/>
</dbReference>
<proteinExistence type="predicted"/>
<dbReference type="EMBL" id="BTCL01000011">
    <property type="protein sequence ID" value="GMK46156.1"/>
    <property type="molecule type" value="Genomic_DNA"/>
</dbReference>
<evidence type="ECO:0008006" key="3">
    <source>
        <dbReference type="Google" id="ProtNLM"/>
    </source>
</evidence>
<dbReference type="Gene3D" id="1.20.120.450">
    <property type="entry name" value="dinb family like domain"/>
    <property type="match status" value="1"/>
</dbReference>
<gene>
    <name evidence="1" type="ORF">PghCCS26_32850</name>
</gene>
<reference evidence="1 2" key="1">
    <citation type="submission" date="2023-05" db="EMBL/GenBank/DDBJ databases">
        <title>Draft genome of Paenibacillus sp. CCS26.</title>
        <authorList>
            <person name="Akita H."/>
            <person name="Shinto Y."/>
            <person name="Kimura Z."/>
        </authorList>
    </citation>
    <scope>NUCLEOTIDE SEQUENCE [LARGE SCALE GENOMIC DNA]</scope>
    <source>
        <strain evidence="1 2">CCS26</strain>
    </source>
</reference>
<dbReference type="RefSeq" id="WP_317980607.1">
    <property type="nucleotide sequence ID" value="NZ_BTCL01000011.1"/>
</dbReference>
<comment type="caution">
    <text evidence="1">The sequence shown here is derived from an EMBL/GenBank/DDBJ whole genome shotgun (WGS) entry which is preliminary data.</text>
</comment>
<accession>A0ABQ6NM46</accession>
<evidence type="ECO:0000313" key="2">
    <source>
        <dbReference type="Proteomes" id="UP001285921"/>
    </source>
</evidence>
<sequence length="157" mass="18452">MDHDFNRVWLTRKFEEIQKRILKALNQLDDGQVNWSPGPNSHSISTLIRHMEGNMLERVNKGILHQDIVRDRNAELKPTFATSEELSRSIRQRLQFVIDTISFLSDEQLERTQQVRGKERTNADMLHQCAAHYSEHMGQIFYIAKQLLKEDYQSTSI</sequence>
<name>A0ABQ6NM46_9BACL</name>
<protein>
    <recommendedName>
        <fullName evidence="3">DUF1572 domain-containing protein</fullName>
    </recommendedName>
</protein>
<keyword evidence="2" id="KW-1185">Reference proteome</keyword>
<dbReference type="Pfam" id="PF07609">
    <property type="entry name" value="DUF1572"/>
    <property type="match status" value="1"/>
</dbReference>
<organism evidence="1 2">
    <name type="scientific">Paenibacillus glycanilyticus</name>
    <dbReference type="NCBI Taxonomy" id="126569"/>
    <lineage>
        <taxon>Bacteria</taxon>
        <taxon>Bacillati</taxon>
        <taxon>Bacillota</taxon>
        <taxon>Bacilli</taxon>
        <taxon>Bacillales</taxon>
        <taxon>Paenibacillaceae</taxon>
        <taxon>Paenibacillus</taxon>
    </lineage>
</organism>
<dbReference type="InterPro" id="IPR011466">
    <property type="entry name" value="DUF1572"/>
</dbReference>
<evidence type="ECO:0000313" key="1">
    <source>
        <dbReference type="EMBL" id="GMK46156.1"/>
    </source>
</evidence>
<dbReference type="InterPro" id="IPR034660">
    <property type="entry name" value="DinB/YfiT-like"/>
</dbReference>
<dbReference type="Proteomes" id="UP001285921">
    <property type="component" value="Unassembled WGS sequence"/>
</dbReference>